<keyword evidence="4" id="KW-1185">Reference proteome</keyword>
<comment type="caution">
    <text evidence="3">The sequence shown here is derived from an EMBL/GenBank/DDBJ whole genome shotgun (WGS) entry which is preliminary data.</text>
</comment>
<feature type="region of interest" description="Disordered" evidence="1">
    <location>
        <begin position="264"/>
        <end position="287"/>
    </location>
</feature>
<evidence type="ECO:0000313" key="4">
    <source>
        <dbReference type="Proteomes" id="UP000600449"/>
    </source>
</evidence>
<dbReference type="AlphaFoldDB" id="A0A917V543"/>
<evidence type="ECO:0000313" key="3">
    <source>
        <dbReference type="EMBL" id="GGK38710.1"/>
    </source>
</evidence>
<name>A0A917V543_9HYPH</name>
<proteinExistence type="predicted"/>
<evidence type="ECO:0000256" key="1">
    <source>
        <dbReference type="SAM" id="MobiDB-lite"/>
    </source>
</evidence>
<sequence length="339" mass="37209">MDLVNRFISDRRGATVIAFGLSVVPLLGLAGAAVDYGRATSVKAELQRAADATAIHLATMSLQGRQQDAQEVFAGLLLQTGVDVPEFTATASLVGTHRVRVDASAAIPMTLASFLVPQVDVGVTATAAANQRTTPFEIERANLSVEAADYNELRIYCFHEDRRERLGVIHSESGLREDGFLKIADNTNEGVAAAPETISVECGPGESLSYHLINIRNARTSAAARRTNARWDHYTDTTMRGGVAQYNTEYRDLIETIRCRTAEECDPDHPDSIVPGNAQRNRTPARNTEVCNPGEYMYFGWEDRPPYIGQWTDQDYDDIRVVMRCGGEELGPMNVVLVD</sequence>
<organism evidence="3 4">
    <name type="scientific">Salinarimonas ramus</name>
    <dbReference type="NCBI Taxonomy" id="690164"/>
    <lineage>
        <taxon>Bacteria</taxon>
        <taxon>Pseudomonadati</taxon>
        <taxon>Pseudomonadota</taxon>
        <taxon>Alphaproteobacteria</taxon>
        <taxon>Hyphomicrobiales</taxon>
        <taxon>Salinarimonadaceae</taxon>
        <taxon>Salinarimonas</taxon>
    </lineage>
</organism>
<evidence type="ECO:0000259" key="2">
    <source>
        <dbReference type="Pfam" id="PF13400"/>
    </source>
</evidence>
<protein>
    <recommendedName>
        <fullName evidence="2">Putative Flp pilus-assembly TadG-like N-terminal domain-containing protein</fullName>
    </recommendedName>
</protein>
<feature type="domain" description="Putative Flp pilus-assembly TadG-like N-terminal" evidence="2">
    <location>
        <begin position="13"/>
        <end position="54"/>
    </location>
</feature>
<dbReference type="EMBL" id="BMMF01000007">
    <property type="protein sequence ID" value="GGK38710.1"/>
    <property type="molecule type" value="Genomic_DNA"/>
</dbReference>
<gene>
    <name evidence="3" type="ORF">GCM10011322_27220</name>
</gene>
<accession>A0A917V543</accession>
<dbReference type="InterPro" id="IPR028087">
    <property type="entry name" value="Tad_N"/>
</dbReference>
<dbReference type="Proteomes" id="UP000600449">
    <property type="component" value="Unassembled WGS sequence"/>
</dbReference>
<dbReference type="Pfam" id="PF13400">
    <property type="entry name" value="Tad"/>
    <property type="match status" value="1"/>
</dbReference>
<reference evidence="3 4" key="1">
    <citation type="journal article" date="2014" name="Int. J. Syst. Evol. Microbiol.">
        <title>Complete genome sequence of Corynebacterium casei LMG S-19264T (=DSM 44701T), isolated from a smear-ripened cheese.</title>
        <authorList>
            <consortium name="US DOE Joint Genome Institute (JGI-PGF)"/>
            <person name="Walter F."/>
            <person name="Albersmeier A."/>
            <person name="Kalinowski J."/>
            <person name="Ruckert C."/>
        </authorList>
    </citation>
    <scope>NUCLEOTIDE SEQUENCE [LARGE SCALE GENOMIC DNA]</scope>
    <source>
        <strain evidence="3 4">CGMCC 1.9161</strain>
    </source>
</reference>
<feature type="compositionally biased region" description="Polar residues" evidence="1">
    <location>
        <begin position="278"/>
        <end position="287"/>
    </location>
</feature>